<dbReference type="Gene3D" id="3.40.50.720">
    <property type="entry name" value="NAD(P)-binding Rossmann-like Domain"/>
    <property type="match status" value="1"/>
</dbReference>
<dbReference type="RefSeq" id="WP_259524993.1">
    <property type="nucleotide sequence ID" value="NZ_JANLCK010000001.1"/>
</dbReference>
<keyword evidence="10" id="KW-1185">Reference proteome</keyword>
<dbReference type="InterPro" id="IPR008927">
    <property type="entry name" value="6-PGluconate_DH-like_C_sf"/>
</dbReference>
<proteinExistence type="inferred from homology"/>
<dbReference type="Gene3D" id="1.10.1040.10">
    <property type="entry name" value="N-(1-d-carboxylethyl)-l-norvaline Dehydrogenase, domain 2"/>
    <property type="match status" value="1"/>
</dbReference>
<keyword evidence="4" id="KW-0520">NAD</keyword>
<dbReference type="SUPFAM" id="SSF51735">
    <property type="entry name" value="NAD(P)-binding Rossmann-fold domains"/>
    <property type="match status" value="1"/>
</dbReference>
<dbReference type="InterPro" id="IPR023027">
    <property type="entry name" value="Mannitol_DH_CS"/>
</dbReference>
<dbReference type="PROSITE" id="PS00974">
    <property type="entry name" value="MANNITOL_DHGENASE"/>
    <property type="match status" value="1"/>
</dbReference>
<dbReference type="InterPro" id="IPR036291">
    <property type="entry name" value="NAD(P)-bd_dom_sf"/>
</dbReference>
<organism evidence="9 10">
    <name type="scientific">Herbiconiux oxytropis</name>
    <dbReference type="NCBI Taxonomy" id="2970915"/>
    <lineage>
        <taxon>Bacteria</taxon>
        <taxon>Bacillati</taxon>
        <taxon>Actinomycetota</taxon>
        <taxon>Actinomycetes</taxon>
        <taxon>Micrococcales</taxon>
        <taxon>Microbacteriaceae</taxon>
        <taxon>Herbiconiux</taxon>
    </lineage>
</organism>
<dbReference type="SUPFAM" id="SSF48179">
    <property type="entry name" value="6-phosphogluconate dehydrogenase C-terminal domain-like"/>
    <property type="match status" value="1"/>
</dbReference>
<feature type="domain" description="Mannitol dehydrogenase C-terminal" evidence="8">
    <location>
        <begin position="283"/>
        <end position="470"/>
    </location>
</feature>
<gene>
    <name evidence="9" type="ORF">N1028_01525</name>
</gene>
<dbReference type="EMBL" id="JANLCK010000001">
    <property type="protein sequence ID" value="MCS5724568.1"/>
    <property type="molecule type" value="Genomic_DNA"/>
</dbReference>
<dbReference type="GO" id="GO:0019594">
    <property type="term" value="P:mannitol metabolic process"/>
    <property type="evidence" value="ECO:0007669"/>
    <property type="project" value="InterPro"/>
</dbReference>
<evidence type="ECO:0000256" key="4">
    <source>
        <dbReference type="ARBA" id="ARBA00023027"/>
    </source>
</evidence>
<dbReference type="InterPro" id="IPR013328">
    <property type="entry name" value="6PGD_dom2"/>
</dbReference>
<dbReference type="FunFam" id="3.40.50.720:FF:000129">
    <property type="entry name" value="D-mannonate oxidoreductase"/>
    <property type="match status" value="1"/>
</dbReference>
<evidence type="ECO:0000256" key="2">
    <source>
        <dbReference type="ARBA" id="ARBA00016219"/>
    </source>
</evidence>
<dbReference type="PANTHER" id="PTHR43362:SF1">
    <property type="entry name" value="MANNITOL DEHYDROGENASE 2-RELATED"/>
    <property type="match status" value="1"/>
</dbReference>
<comment type="catalytic activity">
    <reaction evidence="5">
        <text>D-mannitol 1-phosphate + NAD(+) = beta-D-fructose 6-phosphate + NADH + H(+)</text>
        <dbReference type="Rhea" id="RHEA:19661"/>
        <dbReference type="ChEBI" id="CHEBI:15378"/>
        <dbReference type="ChEBI" id="CHEBI:57540"/>
        <dbReference type="ChEBI" id="CHEBI:57634"/>
        <dbReference type="ChEBI" id="CHEBI:57945"/>
        <dbReference type="ChEBI" id="CHEBI:61381"/>
        <dbReference type="EC" id="1.1.1.17"/>
    </reaction>
</comment>
<reference evidence="9" key="1">
    <citation type="submission" date="2022-08" db="EMBL/GenBank/DDBJ databases">
        <authorList>
            <person name="Deng Y."/>
            <person name="Han X.-F."/>
            <person name="Zhang Y.-Q."/>
        </authorList>
    </citation>
    <scope>NUCLEOTIDE SEQUENCE</scope>
    <source>
        <strain evidence="9">CPCC 203407</strain>
    </source>
</reference>
<evidence type="ECO:0000256" key="6">
    <source>
        <dbReference type="ARBA" id="ARBA00061451"/>
    </source>
</evidence>
<dbReference type="EC" id="1.1.1.17" evidence="1"/>
<dbReference type="Proteomes" id="UP001165587">
    <property type="component" value="Unassembled WGS sequence"/>
</dbReference>
<evidence type="ECO:0000256" key="3">
    <source>
        <dbReference type="ARBA" id="ARBA00023002"/>
    </source>
</evidence>
<evidence type="ECO:0000313" key="9">
    <source>
        <dbReference type="EMBL" id="MCS5724568.1"/>
    </source>
</evidence>
<dbReference type="Pfam" id="PF01232">
    <property type="entry name" value="Mannitol_dh"/>
    <property type="match status" value="1"/>
</dbReference>
<comment type="similarity">
    <text evidence="6">Belongs to the mannitol dehydrogenase family. UxuB subfamily.</text>
</comment>
<dbReference type="GO" id="GO:0008926">
    <property type="term" value="F:mannitol-1-phosphate 5-dehydrogenase activity"/>
    <property type="evidence" value="ECO:0007669"/>
    <property type="project" value="UniProtKB-EC"/>
</dbReference>
<evidence type="ECO:0000259" key="8">
    <source>
        <dbReference type="Pfam" id="PF08125"/>
    </source>
</evidence>
<evidence type="ECO:0000313" key="10">
    <source>
        <dbReference type="Proteomes" id="UP001165587"/>
    </source>
</evidence>
<evidence type="ECO:0000259" key="7">
    <source>
        <dbReference type="Pfam" id="PF01232"/>
    </source>
</evidence>
<dbReference type="InterPro" id="IPR000669">
    <property type="entry name" value="Mannitol_DH"/>
</dbReference>
<evidence type="ECO:0000256" key="5">
    <source>
        <dbReference type="ARBA" id="ARBA00048615"/>
    </source>
</evidence>
<sequence>MTTAETPSVPIPHPSYDRTGLTAGIMHIGVGNFHRAHQAAVIDQLLEKGLARDFAICGVGVLPGDRHMRDILREQDGLYLLELRHPDGQREQRIVGSIIDYLYLPDDPGAVIEKMASPSTRIVSLTITEGGYNTDFTTNTFDVDNPDVQHDVEHPDRPGTVFGLVVEALSRRRAAGDVPFTVMSCDNVPMNGDVTRNALVSFAALRDPALATWIAEQVAFPNSMVDRITPATTDSDRVHVRSQLSVDDAWPVAAEPFFQWVIEDAFTAGRPPFEQAGVQIVDDVAPYELMKLRLLNGSHQALAYFGALAGYEFVEEAMADPDLVRFLEKYMSEVLPTVPAVPGIDLQEYRTVLVERFSNPAIRDTLARLCADSSNRIPKFVVPSILENLEAGRPAELGAAVLASWARYATGIDESRTAIPLADVNAAERSHAADLERSDPGAFVRDARLFGPLASHGEFVSMFHSTFTTLVNDGARATYQRLAHTVTPGE</sequence>
<accession>A0AA42BVK5</accession>
<feature type="domain" description="Mannitol dehydrogenase N-terminal" evidence="7">
    <location>
        <begin position="24"/>
        <end position="274"/>
    </location>
</feature>
<evidence type="ECO:0000256" key="1">
    <source>
        <dbReference type="ARBA" id="ARBA00012939"/>
    </source>
</evidence>
<comment type="caution">
    <text evidence="9">The sequence shown here is derived from an EMBL/GenBank/DDBJ whole genome shotgun (WGS) entry which is preliminary data.</text>
</comment>
<dbReference type="InterPro" id="IPR013118">
    <property type="entry name" value="Mannitol_DH_C"/>
</dbReference>
<dbReference type="PRINTS" id="PR00084">
    <property type="entry name" value="MTLDHDRGNASE"/>
</dbReference>
<dbReference type="AlphaFoldDB" id="A0AA42BVK5"/>
<dbReference type="Pfam" id="PF08125">
    <property type="entry name" value="Mannitol_dh_C"/>
    <property type="match status" value="1"/>
</dbReference>
<dbReference type="InterPro" id="IPR050988">
    <property type="entry name" value="Mannitol_DH/Oxidoreductase"/>
</dbReference>
<protein>
    <recommendedName>
        <fullName evidence="2">Mannitol-1-phosphate 5-dehydrogenase</fullName>
        <ecNumber evidence="1">1.1.1.17</ecNumber>
    </recommendedName>
</protein>
<name>A0AA42BVK5_9MICO</name>
<dbReference type="InterPro" id="IPR013131">
    <property type="entry name" value="Mannitol_DH_N"/>
</dbReference>
<keyword evidence="3" id="KW-0560">Oxidoreductase</keyword>
<dbReference type="PANTHER" id="PTHR43362">
    <property type="entry name" value="MANNITOL DEHYDROGENASE DSF1-RELATED"/>
    <property type="match status" value="1"/>
</dbReference>